<evidence type="ECO:0000256" key="2">
    <source>
        <dbReference type="SAM" id="Phobius"/>
    </source>
</evidence>
<feature type="transmembrane region" description="Helical" evidence="2">
    <location>
        <begin position="40"/>
        <end position="61"/>
    </location>
</feature>
<evidence type="ECO:0000313" key="3">
    <source>
        <dbReference type="EMBL" id="KAJ5525630.1"/>
    </source>
</evidence>
<name>A0AAD6CN14_9EURO</name>
<accession>A0AAD6CN14</accession>
<dbReference type="Proteomes" id="UP001220324">
    <property type="component" value="Unassembled WGS sequence"/>
</dbReference>
<feature type="region of interest" description="Disordered" evidence="1">
    <location>
        <begin position="73"/>
        <end position="112"/>
    </location>
</feature>
<evidence type="ECO:0000256" key="1">
    <source>
        <dbReference type="SAM" id="MobiDB-lite"/>
    </source>
</evidence>
<keyword evidence="2" id="KW-1133">Transmembrane helix</keyword>
<organism evidence="3 4">
    <name type="scientific">Penicillium frequentans</name>
    <dbReference type="NCBI Taxonomy" id="3151616"/>
    <lineage>
        <taxon>Eukaryota</taxon>
        <taxon>Fungi</taxon>
        <taxon>Dikarya</taxon>
        <taxon>Ascomycota</taxon>
        <taxon>Pezizomycotina</taxon>
        <taxon>Eurotiomycetes</taxon>
        <taxon>Eurotiomycetidae</taxon>
        <taxon>Eurotiales</taxon>
        <taxon>Aspergillaceae</taxon>
        <taxon>Penicillium</taxon>
    </lineage>
</organism>
<protein>
    <submittedName>
        <fullName evidence="3">Uncharacterized protein</fullName>
    </submittedName>
</protein>
<reference evidence="3 4" key="1">
    <citation type="journal article" date="2023" name="IMA Fungus">
        <title>Comparative genomic study of the Penicillium genus elucidates a diverse pangenome and 15 lateral gene transfer events.</title>
        <authorList>
            <person name="Petersen C."/>
            <person name="Sorensen T."/>
            <person name="Nielsen M.R."/>
            <person name="Sondergaard T.E."/>
            <person name="Sorensen J.L."/>
            <person name="Fitzpatrick D.A."/>
            <person name="Frisvad J.C."/>
            <person name="Nielsen K.L."/>
        </authorList>
    </citation>
    <scope>NUCLEOTIDE SEQUENCE [LARGE SCALE GENOMIC DNA]</scope>
    <source>
        <strain evidence="3 4">IBT 35679</strain>
    </source>
</reference>
<comment type="caution">
    <text evidence="3">The sequence shown here is derived from an EMBL/GenBank/DDBJ whole genome shotgun (WGS) entry which is preliminary data.</text>
</comment>
<dbReference type="AlphaFoldDB" id="A0AAD6CN14"/>
<dbReference type="EMBL" id="JAQIZZ010000008">
    <property type="protein sequence ID" value="KAJ5525630.1"/>
    <property type="molecule type" value="Genomic_DNA"/>
</dbReference>
<proteinExistence type="predicted"/>
<keyword evidence="2" id="KW-0472">Membrane</keyword>
<keyword evidence="4" id="KW-1185">Reference proteome</keyword>
<keyword evidence="2" id="KW-0812">Transmembrane</keyword>
<sequence length="112" mass="11785">MAPTPKLLGPRADQFHGIDKLWDTLASMGNNAVGTARLEVLGLFIFAVLALGAARFLMLVLSNEYYRLRGVYDPSVPEREPTPPAPSASPAPSAAATPSPPTAERASASSHT</sequence>
<evidence type="ECO:0000313" key="4">
    <source>
        <dbReference type="Proteomes" id="UP001220324"/>
    </source>
</evidence>
<feature type="compositionally biased region" description="Low complexity" evidence="1">
    <location>
        <begin position="90"/>
        <end position="112"/>
    </location>
</feature>
<gene>
    <name evidence="3" type="ORF">N7494_012280</name>
</gene>